<evidence type="ECO:0000313" key="10">
    <source>
        <dbReference type="EnsemblPlants" id="Solyc08g061327.1.1.1"/>
    </source>
</evidence>
<organism evidence="10">
    <name type="scientific">Solanum lycopersicum</name>
    <name type="common">Tomato</name>
    <name type="synonym">Lycopersicon esculentum</name>
    <dbReference type="NCBI Taxonomy" id="4081"/>
    <lineage>
        <taxon>Eukaryota</taxon>
        <taxon>Viridiplantae</taxon>
        <taxon>Streptophyta</taxon>
        <taxon>Embryophyta</taxon>
        <taxon>Tracheophyta</taxon>
        <taxon>Spermatophyta</taxon>
        <taxon>Magnoliopsida</taxon>
        <taxon>eudicotyledons</taxon>
        <taxon>Gunneridae</taxon>
        <taxon>Pentapetalae</taxon>
        <taxon>asterids</taxon>
        <taxon>lamiids</taxon>
        <taxon>Solanales</taxon>
        <taxon>Solanaceae</taxon>
        <taxon>Solanoideae</taxon>
        <taxon>Solaneae</taxon>
        <taxon>Solanum</taxon>
        <taxon>Solanum subgen. Lycopersicon</taxon>
    </lineage>
</organism>
<evidence type="ECO:0000256" key="6">
    <source>
        <dbReference type="ARBA" id="ARBA00022932"/>
    </source>
</evidence>
<name>A0A3Q7HPA6_SOLLC</name>
<accession>A0A3Q7HPA6</accession>
<dbReference type="GO" id="GO:0006260">
    <property type="term" value="P:DNA replication"/>
    <property type="evidence" value="ECO:0007669"/>
    <property type="project" value="UniProtKB-KW"/>
</dbReference>
<dbReference type="EnsemblPlants" id="Solyc08g061327.1.1">
    <property type="protein sequence ID" value="Solyc08g061327.1.1.1"/>
    <property type="gene ID" value="Solyc08g061327.1"/>
</dbReference>
<dbReference type="InParanoid" id="A0A3Q7HPA6"/>
<evidence type="ECO:0000313" key="11">
    <source>
        <dbReference type="Proteomes" id="UP000004994"/>
    </source>
</evidence>
<evidence type="ECO:0000259" key="9">
    <source>
        <dbReference type="Pfam" id="PF03175"/>
    </source>
</evidence>
<evidence type="ECO:0000256" key="2">
    <source>
        <dbReference type="ARBA" id="ARBA00012417"/>
    </source>
</evidence>
<dbReference type="GO" id="GO:0003677">
    <property type="term" value="F:DNA binding"/>
    <property type="evidence" value="ECO:0007669"/>
    <property type="project" value="UniProtKB-KW"/>
</dbReference>
<reference evidence="10" key="1">
    <citation type="journal article" date="2012" name="Nature">
        <title>The tomato genome sequence provides insights into fleshy fruit evolution.</title>
        <authorList>
            <consortium name="Tomato Genome Consortium"/>
        </authorList>
    </citation>
    <scope>NUCLEOTIDE SEQUENCE [LARGE SCALE GENOMIC DNA]</scope>
    <source>
        <strain evidence="10">cv. Heinz 1706</strain>
    </source>
</reference>
<keyword evidence="3" id="KW-0808">Transferase</keyword>
<comment type="catalytic activity">
    <reaction evidence="8">
        <text>DNA(n) + a 2'-deoxyribonucleoside 5'-triphosphate = DNA(n+1) + diphosphate</text>
        <dbReference type="Rhea" id="RHEA:22508"/>
        <dbReference type="Rhea" id="RHEA-COMP:17339"/>
        <dbReference type="Rhea" id="RHEA-COMP:17340"/>
        <dbReference type="ChEBI" id="CHEBI:33019"/>
        <dbReference type="ChEBI" id="CHEBI:61560"/>
        <dbReference type="ChEBI" id="CHEBI:173112"/>
        <dbReference type="EC" id="2.7.7.7"/>
    </reaction>
</comment>
<dbReference type="Pfam" id="PF03175">
    <property type="entry name" value="DNA_pol_B_2"/>
    <property type="match status" value="1"/>
</dbReference>
<evidence type="ECO:0000256" key="8">
    <source>
        <dbReference type="ARBA" id="ARBA00049244"/>
    </source>
</evidence>
<dbReference type="Gramene" id="Solyc08g061327.1.1">
    <property type="protein sequence ID" value="Solyc08g061327.1.1.1"/>
    <property type="gene ID" value="Solyc08g061327.1"/>
</dbReference>
<reference evidence="10" key="2">
    <citation type="submission" date="2019-01" db="UniProtKB">
        <authorList>
            <consortium name="EnsemblPlants"/>
        </authorList>
    </citation>
    <scope>IDENTIFICATION</scope>
    <source>
        <strain evidence="10">cv. Heinz 1706</strain>
    </source>
</reference>
<keyword evidence="11" id="KW-1185">Reference proteome</keyword>
<evidence type="ECO:0000256" key="1">
    <source>
        <dbReference type="ARBA" id="ARBA00005755"/>
    </source>
</evidence>
<keyword evidence="4" id="KW-0548">Nucleotidyltransferase</keyword>
<protein>
    <recommendedName>
        <fullName evidence="2">DNA-directed DNA polymerase</fullName>
        <ecNumber evidence="2">2.7.7.7</ecNumber>
    </recommendedName>
</protein>
<dbReference type="InterPro" id="IPR004868">
    <property type="entry name" value="DNA-dir_DNA_pol_B_mt/vir"/>
</dbReference>
<evidence type="ECO:0000256" key="7">
    <source>
        <dbReference type="ARBA" id="ARBA00023125"/>
    </source>
</evidence>
<evidence type="ECO:0000256" key="5">
    <source>
        <dbReference type="ARBA" id="ARBA00022705"/>
    </source>
</evidence>
<dbReference type="Proteomes" id="UP000004994">
    <property type="component" value="Chromosome 8"/>
</dbReference>
<dbReference type="AlphaFoldDB" id="A0A3Q7HPA6"/>
<keyword evidence="7" id="KW-0238">DNA-binding</keyword>
<evidence type="ECO:0000256" key="4">
    <source>
        <dbReference type="ARBA" id="ARBA00022695"/>
    </source>
</evidence>
<sequence>MNGHRFEKSEESPFKDFVITLSESMIKAKKDGNIAIDYIFNMLMNSFYRRFGIKLESTSTKL</sequence>
<keyword evidence="6" id="KW-0239">DNA-directed DNA polymerase</keyword>
<proteinExistence type="inferred from homology"/>
<evidence type="ECO:0000256" key="3">
    <source>
        <dbReference type="ARBA" id="ARBA00022679"/>
    </source>
</evidence>
<dbReference type="GO" id="GO:0003887">
    <property type="term" value="F:DNA-directed DNA polymerase activity"/>
    <property type="evidence" value="ECO:0007669"/>
    <property type="project" value="UniProtKB-KW"/>
</dbReference>
<keyword evidence="5" id="KW-0235">DNA replication</keyword>
<feature type="domain" description="DNA-directed DNA polymerase family B mitochondria/virus" evidence="9">
    <location>
        <begin position="9"/>
        <end position="60"/>
    </location>
</feature>
<dbReference type="EC" id="2.7.7.7" evidence="2"/>
<dbReference type="GO" id="GO:0000166">
    <property type="term" value="F:nucleotide binding"/>
    <property type="evidence" value="ECO:0007669"/>
    <property type="project" value="InterPro"/>
</dbReference>
<comment type="similarity">
    <text evidence="1">Belongs to the DNA polymerase type-B family.</text>
</comment>